<evidence type="ECO:0000313" key="7">
    <source>
        <dbReference type="Proteomes" id="UP001596138"/>
    </source>
</evidence>
<keyword evidence="1" id="KW-0805">Transcription regulation</keyword>
<dbReference type="PROSITE" id="PS50977">
    <property type="entry name" value="HTH_TETR_2"/>
    <property type="match status" value="1"/>
</dbReference>
<feature type="domain" description="HTH tetR-type" evidence="5">
    <location>
        <begin position="20"/>
        <end position="78"/>
    </location>
</feature>
<proteinExistence type="predicted"/>
<accession>A0ABW1T3N5</accession>
<comment type="caution">
    <text evidence="6">The sequence shown here is derived from an EMBL/GenBank/DDBJ whole genome shotgun (WGS) entry which is preliminary data.</text>
</comment>
<dbReference type="Pfam" id="PF00440">
    <property type="entry name" value="TetR_N"/>
    <property type="match status" value="1"/>
</dbReference>
<evidence type="ECO:0000313" key="6">
    <source>
        <dbReference type="EMBL" id="MFC6239357.1"/>
    </source>
</evidence>
<organism evidence="6 7">
    <name type="scientific">Longivirga aurantiaca</name>
    <dbReference type="NCBI Taxonomy" id="1837743"/>
    <lineage>
        <taxon>Bacteria</taxon>
        <taxon>Bacillati</taxon>
        <taxon>Actinomycetota</taxon>
        <taxon>Actinomycetes</taxon>
        <taxon>Sporichthyales</taxon>
        <taxon>Sporichthyaceae</taxon>
        <taxon>Longivirga</taxon>
    </lineage>
</organism>
<dbReference type="InterPro" id="IPR009057">
    <property type="entry name" value="Homeodomain-like_sf"/>
</dbReference>
<gene>
    <name evidence="6" type="ORF">ACFQGU_15895</name>
</gene>
<evidence type="ECO:0000259" key="5">
    <source>
        <dbReference type="PROSITE" id="PS50977"/>
    </source>
</evidence>
<keyword evidence="3" id="KW-0804">Transcription</keyword>
<feature type="non-terminal residue" evidence="6">
    <location>
        <position position="78"/>
    </location>
</feature>
<dbReference type="InterPro" id="IPR001647">
    <property type="entry name" value="HTH_TetR"/>
</dbReference>
<dbReference type="PANTHER" id="PTHR30055">
    <property type="entry name" value="HTH-TYPE TRANSCRIPTIONAL REGULATOR RUTR"/>
    <property type="match status" value="1"/>
</dbReference>
<dbReference type="Proteomes" id="UP001596138">
    <property type="component" value="Unassembled WGS sequence"/>
</dbReference>
<evidence type="ECO:0000256" key="4">
    <source>
        <dbReference type="PROSITE-ProRule" id="PRU00335"/>
    </source>
</evidence>
<protein>
    <submittedName>
        <fullName evidence="6">TetR/AcrR family transcriptional regulator</fullName>
    </submittedName>
</protein>
<keyword evidence="2 4" id="KW-0238">DNA-binding</keyword>
<evidence type="ECO:0000256" key="2">
    <source>
        <dbReference type="ARBA" id="ARBA00023125"/>
    </source>
</evidence>
<feature type="DNA-binding region" description="H-T-H motif" evidence="4">
    <location>
        <begin position="43"/>
        <end position="62"/>
    </location>
</feature>
<sequence length="78" mass="8654">MNADPDTVVERTAPLTERGRRTREKLLAAARNLFEERGYAATRMTDVSIVAGVSHGTAYTWFTDKEAVLRALVDTIVT</sequence>
<dbReference type="RefSeq" id="WP_386768585.1">
    <property type="nucleotide sequence ID" value="NZ_JBHSTI010000018.1"/>
</dbReference>
<name>A0ABW1T3N5_9ACTN</name>
<dbReference type="InterPro" id="IPR050109">
    <property type="entry name" value="HTH-type_TetR-like_transc_reg"/>
</dbReference>
<dbReference type="PRINTS" id="PR00455">
    <property type="entry name" value="HTHTETR"/>
</dbReference>
<dbReference type="Gene3D" id="1.10.357.10">
    <property type="entry name" value="Tetracycline Repressor, domain 2"/>
    <property type="match status" value="1"/>
</dbReference>
<dbReference type="PANTHER" id="PTHR30055:SF234">
    <property type="entry name" value="HTH-TYPE TRANSCRIPTIONAL REGULATOR BETI"/>
    <property type="match status" value="1"/>
</dbReference>
<evidence type="ECO:0000256" key="3">
    <source>
        <dbReference type="ARBA" id="ARBA00023163"/>
    </source>
</evidence>
<keyword evidence="7" id="KW-1185">Reference proteome</keyword>
<evidence type="ECO:0000256" key="1">
    <source>
        <dbReference type="ARBA" id="ARBA00023015"/>
    </source>
</evidence>
<dbReference type="SUPFAM" id="SSF46689">
    <property type="entry name" value="Homeodomain-like"/>
    <property type="match status" value="1"/>
</dbReference>
<dbReference type="EMBL" id="JBHSTI010000018">
    <property type="protein sequence ID" value="MFC6239357.1"/>
    <property type="molecule type" value="Genomic_DNA"/>
</dbReference>
<reference evidence="7" key="1">
    <citation type="journal article" date="2019" name="Int. J. Syst. Evol. Microbiol.">
        <title>The Global Catalogue of Microorganisms (GCM) 10K type strain sequencing project: providing services to taxonomists for standard genome sequencing and annotation.</title>
        <authorList>
            <consortium name="The Broad Institute Genomics Platform"/>
            <consortium name="The Broad Institute Genome Sequencing Center for Infectious Disease"/>
            <person name="Wu L."/>
            <person name="Ma J."/>
        </authorList>
    </citation>
    <scope>NUCLEOTIDE SEQUENCE [LARGE SCALE GENOMIC DNA]</scope>
    <source>
        <strain evidence="7">CGMCC 4.7317</strain>
    </source>
</reference>